<dbReference type="InterPro" id="IPR029033">
    <property type="entry name" value="His_PPase_superfam"/>
</dbReference>
<evidence type="ECO:0000256" key="4">
    <source>
        <dbReference type="ARBA" id="ARBA00022801"/>
    </source>
</evidence>
<name>A0AAV8V0Q0_9RHOD</name>
<gene>
    <name evidence="9" type="ORF">NDN08_003293</name>
</gene>
<keyword evidence="5" id="KW-1015">Disulfide bond</keyword>
<evidence type="ECO:0000256" key="3">
    <source>
        <dbReference type="ARBA" id="ARBA00022729"/>
    </source>
</evidence>
<keyword evidence="3 8" id="KW-0732">Signal</keyword>
<sequence length="426" mass="47392">MNLFWFFVQLFILSCLGRKVSENDIGPKSLRLVIEVCRHGDRSPLFTFPKDVLPYWSWPQGRGQLTPVGERAHYELGRLLRKRYVETGFLLPTYNASQIHVRSTDIDRTLMSAMAQLSGLYPEGTASVYDTGEAFGNKVIKSGDIGLPSRWQIVPVHTVNADWDSLLIPGKNCDRHAELQAERENSAPFLEKTREVSPLCKKIMKVTGLSACDLYTVSDINDTFTVDEAHGIPIDVSITAEERKQIRSYADWLTGNVNEGEDVKKFRSGHLLHEIGARLKTAAGKEDPGLLKPSKAGLKLLLLSAHDTTVGALLAGMDVFDSINPPYNSTVIFELHEQKGEHYVRVQYNGQTMQLPGCDKMCQLSTFLEKLSPIMVTAEERQKLCEVRGVRKKSSLYFIAGIVGVIFGGILGFMGGKGANGYRELP</sequence>
<feature type="transmembrane region" description="Helical" evidence="7">
    <location>
        <begin position="395"/>
        <end position="414"/>
    </location>
</feature>
<dbReference type="Gene3D" id="3.40.50.1240">
    <property type="entry name" value="Phosphoglycerate mutase-like"/>
    <property type="match status" value="1"/>
</dbReference>
<keyword evidence="7" id="KW-0472">Membrane</keyword>
<dbReference type="PANTHER" id="PTHR11567">
    <property type="entry name" value="ACID PHOSPHATASE-RELATED"/>
    <property type="match status" value="1"/>
</dbReference>
<keyword evidence="7" id="KW-0812">Transmembrane</keyword>
<reference evidence="9 10" key="1">
    <citation type="journal article" date="2023" name="Nat. Commun.">
        <title>Origin of minicircular mitochondrial genomes in red algae.</title>
        <authorList>
            <person name="Lee Y."/>
            <person name="Cho C.H."/>
            <person name="Lee Y.M."/>
            <person name="Park S.I."/>
            <person name="Yang J.H."/>
            <person name="West J.A."/>
            <person name="Bhattacharya D."/>
            <person name="Yoon H.S."/>
        </authorList>
    </citation>
    <scope>NUCLEOTIDE SEQUENCE [LARGE SCALE GENOMIC DNA]</scope>
    <source>
        <strain evidence="9 10">CCMP1338</strain>
        <tissue evidence="9">Whole cell</tissue>
    </source>
</reference>
<evidence type="ECO:0000313" key="10">
    <source>
        <dbReference type="Proteomes" id="UP001157974"/>
    </source>
</evidence>
<evidence type="ECO:0000256" key="1">
    <source>
        <dbReference type="ARBA" id="ARBA00000032"/>
    </source>
</evidence>
<evidence type="ECO:0000256" key="7">
    <source>
        <dbReference type="SAM" id="Phobius"/>
    </source>
</evidence>
<dbReference type="PANTHER" id="PTHR11567:SF211">
    <property type="entry name" value="PROSTATIC ACID PHOSPHATASE"/>
    <property type="match status" value="1"/>
</dbReference>
<proteinExistence type="inferred from homology"/>
<protein>
    <recommendedName>
        <fullName evidence="11">Acid phosphatase</fullName>
    </recommendedName>
</protein>
<comment type="catalytic activity">
    <reaction evidence="1">
        <text>a phosphate monoester + H2O = an alcohol + phosphate</text>
        <dbReference type="Rhea" id="RHEA:15017"/>
        <dbReference type="ChEBI" id="CHEBI:15377"/>
        <dbReference type="ChEBI" id="CHEBI:30879"/>
        <dbReference type="ChEBI" id="CHEBI:43474"/>
        <dbReference type="ChEBI" id="CHEBI:67140"/>
        <dbReference type="EC" id="3.1.3.2"/>
    </reaction>
</comment>
<comment type="caution">
    <text evidence="9">The sequence shown here is derived from an EMBL/GenBank/DDBJ whole genome shotgun (WGS) entry which is preliminary data.</text>
</comment>
<dbReference type="CDD" id="cd07061">
    <property type="entry name" value="HP_HAP_like"/>
    <property type="match status" value="1"/>
</dbReference>
<dbReference type="Pfam" id="PF00328">
    <property type="entry name" value="His_Phos_2"/>
    <property type="match status" value="1"/>
</dbReference>
<dbReference type="InterPro" id="IPR050645">
    <property type="entry name" value="Histidine_acid_phosphatase"/>
</dbReference>
<evidence type="ECO:0000256" key="8">
    <source>
        <dbReference type="SAM" id="SignalP"/>
    </source>
</evidence>
<dbReference type="Proteomes" id="UP001157974">
    <property type="component" value="Unassembled WGS sequence"/>
</dbReference>
<organism evidence="9 10">
    <name type="scientific">Rhodosorus marinus</name>
    <dbReference type="NCBI Taxonomy" id="101924"/>
    <lineage>
        <taxon>Eukaryota</taxon>
        <taxon>Rhodophyta</taxon>
        <taxon>Stylonematophyceae</taxon>
        <taxon>Stylonematales</taxon>
        <taxon>Stylonemataceae</taxon>
        <taxon>Rhodosorus</taxon>
    </lineage>
</organism>
<keyword evidence="10" id="KW-1185">Reference proteome</keyword>
<keyword evidence="7" id="KW-1133">Transmembrane helix</keyword>
<evidence type="ECO:0008006" key="11">
    <source>
        <dbReference type="Google" id="ProtNLM"/>
    </source>
</evidence>
<evidence type="ECO:0000313" key="9">
    <source>
        <dbReference type="EMBL" id="KAJ8906807.1"/>
    </source>
</evidence>
<feature type="chain" id="PRO_5043395534" description="Acid phosphatase" evidence="8">
    <location>
        <begin position="18"/>
        <end position="426"/>
    </location>
</feature>
<dbReference type="SUPFAM" id="SSF53254">
    <property type="entry name" value="Phosphoglycerate mutase-like"/>
    <property type="match status" value="1"/>
</dbReference>
<dbReference type="PROSITE" id="PS00616">
    <property type="entry name" value="HIS_ACID_PHOSPHAT_1"/>
    <property type="match status" value="1"/>
</dbReference>
<keyword evidence="4" id="KW-0378">Hydrolase</keyword>
<dbReference type="InterPro" id="IPR033379">
    <property type="entry name" value="Acid_Pase_AS"/>
</dbReference>
<dbReference type="AlphaFoldDB" id="A0AAV8V0Q0"/>
<dbReference type="InterPro" id="IPR000560">
    <property type="entry name" value="His_Pase_clade-2"/>
</dbReference>
<keyword evidence="6" id="KW-0325">Glycoprotein</keyword>
<dbReference type="EMBL" id="JAMWBK010000003">
    <property type="protein sequence ID" value="KAJ8906807.1"/>
    <property type="molecule type" value="Genomic_DNA"/>
</dbReference>
<evidence type="ECO:0000256" key="2">
    <source>
        <dbReference type="ARBA" id="ARBA00005375"/>
    </source>
</evidence>
<feature type="signal peptide" evidence="8">
    <location>
        <begin position="1"/>
        <end position="17"/>
    </location>
</feature>
<comment type="similarity">
    <text evidence="2">Belongs to the histidine acid phosphatase family.</text>
</comment>
<accession>A0AAV8V0Q0</accession>
<dbReference type="GO" id="GO:0003993">
    <property type="term" value="F:acid phosphatase activity"/>
    <property type="evidence" value="ECO:0007669"/>
    <property type="project" value="UniProtKB-EC"/>
</dbReference>
<evidence type="ECO:0000256" key="6">
    <source>
        <dbReference type="ARBA" id="ARBA00023180"/>
    </source>
</evidence>
<evidence type="ECO:0000256" key="5">
    <source>
        <dbReference type="ARBA" id="ARBA00023157"/>
    </source>
</evidence>